<name>T1HG64_RHOPR</name>
<dbReference type="EMBL" id="ACPB03012236">
    <property type="status" value="NOT_ANNOTATED_CDS"/>
    <property type="molecule type" value="Genomic_DNA"/>
</dbReference>
<evidence type="ECO:0000313" key="1">
    <source>
        <dbReference type="EnsemblMetazoa" id="RPRC003037-PA"/>
    </source>
</evidence>
<dbReference type="AlphaFoldDB" id="T1HG64"/>
<dbReference type="Proteomes" id="UP000015103">
    <property type="component" value="Unassembled WGS sequence"/>
</dbReference>
<dbReference type="EMBL" id="ACPB03012234">
    <property type="status" value="NOT_ANNOTATED_CDS"/>
    <property type="molecule type" value="Genomic_DNA"/>
</dbReference>
<protein>
    <submittedName>
        <fullName evidence="1">Uncharacterized protein</fullName>
    </submittedName>
</protein>
<keyword evidence="2" id="KW-1185">Reference proteome</keyword>
<organism evidence="1 2">
    <name type="scientific">Rhodnius prolixus</name>
    <name type="common">Triatomid bug</name>
    <dbReference type="NCBI Taxonomy" id="13249"/>
    <lineage>
        <taxon>Eukaryota</taxon>
        <taxon>Metazoa</taxon>
        <taxon>Ecdysozoa</taxon>
        <taxon>Arthropoda</taxon>
        <taxon>Hexapoda</taxon>
        <taxon>Insecta</taxon>
        <taxon>Pterygota</taxon>
        <taxon>Neoptera</taxon>
        <taxon>Paraneoptera</taxon>
        <taxon>Hemiptera</taxon>
        <taxon>Heteroptera</taxon>
        <taxon>Panheteroptera</taxon>
        <taxon>Cimicomorpha</taxon>
        <taxon>Reduviidae</taxon>
        <taxon>Triatominae</taxon>
        <taxon>Rhodnius</taxon>
    </lineage>
</organism>
<sequence length="77" mass="8525">MGYQGGNCAKKGEDRSFGRKDSGDCLLGFARNNPHRLSGKGILSKTQFDNAFIGLLFACGAYDAKNVRYCPFLWNKK</sequence>
<dbReference type="InParanoid" id="T1HG64"/>
<dbReference type="VEuPathDB" id="VectorBase:RPRC003037"/>
<proteinExistence type="predicted"/>
<dbReference type="EMBL" id="ACPB03012235">
    <property type="status" value="NOT_ANNOTATED_CDS"/>
    <property type="molecule type" value="Genomic_DNA"/>
</dbReference>
<dbReference type="HOGENOM" id="CLU_2641204_0_0_1"/>
<dbReference type="EnsemblMetazoa" id="RPRC003037-RA">
    <property type="protein sequence ID" value="RPRC003037-PA"/>
    <property type="gene ID" value="RPRC003037"/>
</dbReference>
<accession>T1HG64</accession>
<evidence type="ECO:0000313" key="2">
    <source>
        <dbReference type="Proteomes" id="UP000015103"/>
    </source>
</evidence>
<reference evidence="1" key="1">
    <citation type="submission" date="2015-05" db="UniProtKB">
        <authorList>
            <consortium name="EnsemblMetazoa"/>
        </authorList>
    </citation>
    <scope>IDENTIFICATION</scope>
</reference>